<dbReference type="InterPro" id="IPR006665">
    <property type="entry name" value="OmpA-like"/>
</dbReference>
<protein>
    <submittedName>
        <fullName evidence="6">Peptidoglycan-associated lipoprotein</fullName>
    </submittedName>
</protein>
<evidence type="ECO:0000313" key="7">
    <source>
        <dbReference type="Proteomes" id="UP000789704"/>
    </source>
</evidence>
<dbReference type="InterPro" id="IPR036737">
    <property type="entry name" value="OmpA-like_sf"/>
</dbReference>
<sequence length="166" mass="17949">MKKLLSLGTCIGAVALLSACSGLDRSHEIALNQATGIEVTQGENGVQMRLPEKVLFDFNQSALRADAAPALARAAVLLKRSDKPVIVEGHTDNVGTHEYNMQLSQARAMTVAHALEERGIAPSRIRTRGFAYDRPVASNDTPEGQAKNRRTEIVIVGESEDRIMGK</sequence>
<dbReference type="EMBL" id="CAJQZC010000014">
    <property type="protein sequence ID" value="CAG4923345.1"/>
    <property type="molecule type" value="Genomic_DNA"/>
</dbReference>
<dbReference type="PRINTS" id="PR01021">
    <property type="entry name" value="OMPADOMAIN"/>
</dbReference>
<evidence type="ECO:0000256" key="4">
    <source>
        <dbReference type="PROSITE-ProRule" id="PRU00473"/>
    </source>
</evidence>
<dbReference type="RefSeq" id="WP_228883259.1">
    <property type="nucleotide sequence ID" value="NZ_CAJQYX010000033.1"/>
</dbReference>
<dbReference type="Pfam" id="PF00691">
    <property type="entry name" value="OmpA"/>
    <property type="match status" value="1"/>
</dbReference>
<evidence type="ECO:0000256" key="1">
    <source>
        <dbReference type="ARBA" id="ARBA00004442"/>
    </source>
</evidence>
<keyword evidence="7" id="KW-1185">Reference proteome</keyword>
<gene>
    <name evidence="6" type="primary">pal_4</name>
    <name evidence="6" type="ORF">LMG31841_05275</name>
</gene>
<evidence type="ECO:0000256" key="3">
    <source>
        <dbReference type="ARBA" id="ARBA00023237"/>
    </source>
</evidence>
<dbReference type="PROSITE" id="PS51257">
    <property type="entry name" value="PROKAR_LIPOPROTEIN"/>
    <property type="match status" value="1"/>
</dbReference>
<dbReference type="CDD" id="cd07185">
    <property type="entry name" value="OmpA_C-like"/>
    <property type="match status" value="1"/>
</dbReference>
<name>A0A9N8S2J2_9BURK</name>
<proteinExistence type="predicted"/>
<keyword evidence="2 4" id="KW-0472">Membrane</keyword>
<comment type="caution">
    <text evidence="6">The sequence shown here is derived from an EMBL/GenBank/DDBJ whole genome shotgun (WGS) entry which is preliminary data.</text>
</comment>
<dbReference type="PANTHER" id="PTHR30329">
    <property type="entry name" value="STATOR ELEMENT OF FLAGELLAR MOTOR COMPLEX"/>
    <property type="match status" value="1"/>
</dbReference>
<feature type="domain" description="OmpA-like" evidence="5">
    <location>
        <begin position="43"/>
        <end position="159"/>
    </location>
</feature>
<dbReference type="PROSITE" id="PS51123">
    <property type="entry name" value="OMPA_2"/>
    <property type="match status" value="1"/>
</dbReference>
<dbReference type="PANTHER" id="PTHR30329:SF21">
    <property type="entry name" value="LIPOPROTEIN YIAD-RELATED"/>
    <property type="match status" value="1"/>
</dbReference>
<keyword evidence="3" id="KW-0998">Cell outer membrane</keyword>
<dbReference type="Proteomes" id="UP000789704">
    <property type="component" value="Unassembled WGS sequence"/>
</dbReference>
<dbReference type="SUPFAM" id="SSF103088">
    <property type="entry name" value="OmpA-like"/>
    <property type="match status" value="1"/>
</dbReference>
<dbReference type="Gene3D" id="3.30.1330.60">
    <property type="entry name" value="OmpA-like domain"/>
    <property type="match status" value="1"/>
</dbReference>
<dbReference type="InterPro" id="IPR006664">
    <property type="entry name" value="OMP_bac"/>
</dbReference>
<evidence type="ECO:0000313" key="6">
    <source>
        <dbReference type="EMBL" id="CAG4923345.1"/>
    </source>
</evidence>
<dbReference type="GO" id="GO:0009279">
    <property type="term" value="C:cell outer membrane"/>
    <property type="evidence" value="ECO:0007669"/>
    <property type="project" value="UniProtKB-SubCell"/>
</dbReference>
<organism evidence="6 7">
    <name type="scientific">Paraburkholderia saeva</name>
    <dbReference type="NCBI Taxonomy" id="2777537"/>
    <lineage>
        <taxon>Bacteria</taxon>
        <taxon>Pseudomonadati</taxon>
        <taxon>Pseudomonadota</taxon>
        <taxon>Betaproteobacteria</taxon>
        <taxon>Burkholderiales</taxon>
        <taxon>Burkholderiaceae</taxon>
        <taxon>Paraburkholderia</taxon>
    </lineage>
</organism>
<reference evidence="6" key="1">
    <citation type="submission" date="2021-04" db="EMBL/GenBank/DDBJ databases">
        <authorList>
            <person name="Vanwijnsberghe S."/>
        </authorList>
    </citation>
    <scope>NUCLEOTIDE SEQUENCE</scope>
    <source>
        <strain evidence="6">LMG 31841</strain>
    </source>
</reference>
<dbReference type="AlphaFoldDB" id="A0A9N8S2J2"/>
<comment type="subcellular location">
    <subcellularLocation>
        <location evidence="1">Cell outer membrane</location>
    </subcellularLocation>
</comment>
<dbReference type="InterPro" id="IPR050330">
    <property type="entry name" value="Bact_OuterMem_StrucFunc"/>
</dbReference>
<accession>A0A9N8S2J2</accession>
<evidence type="ECO:0000259" key="5">
    <source>
        <dbReference type="PROSITE" id="PS51123"/>
    </source>
</evidence>
<evidence type="ECO:0000256" key="2">
    <source>
        <dbReference type="ARBA" id="ARBA00023136"/>
    </source>
</evidence>
<keyword evidence="6" id="KW-0449">Lipoprotein</keyword>